<reference evidence="2" key="1">
    <citation type="submission" date="2021-01" db="UniProtKB">
        <authorList>
            <consortium name="EnsemblMetazoa"/>
        </authorList>
    </citation>
    <scope>IDENTIFICATION</scope>
    <source>
        <strain evidence="2">DH4</strain>
    </source>
</reference>
<feature type="compositionally biased region" description="Basic and acidic residues" evidence="1">
    <location>
        <begin position="136"/>
        <end position="145"/>
    </location>
</feature>
<sequence length="478" mass="54588">MSQVCPSSSHQLVAAAMAFRRARRKFPKNFGLYCNTEEATKFDKTESLSGNEDSNDQENLLLTRNSSKSRPNQVKTYWNDECGENGSTKENLFQKPIICSCCRKRNEQCNVGDTLDIVPSKEHNEITQKNEFSKLEQVESCDSKPMKNPATESRNSNHFHGAFSYLQKRNSKEIPSKLDSVNLLYDRDQNETNNVKSNNGPPKEEKRNCNRDEHDCNGEGRGCKGFHRNLRFTPQKNNPSSSSISHACNCEKHSTLNLLQPHRDCCRQNRHCCHSHDHCHHRCDEYNRHSSKEKRLASDTCLCSSNNSNNSRGCNRNDHTTIRESTCNNCHGKDSEKMLAMQEQNDEELDDSVATINHKDSLCILVEKYKTNKKCKHKAYFNGVEFTDERRDECDKSFSSETCQLDENGKQGGGSKYNSGNDNPRFRGASIRKPPCRYGDCGQLFKEGDANQFKNLKSRLIKTGNYCSAKGTPWRHTF</sequence>
<protein>
    <submittedName>
        <fullName evidence="4">Uncharacterized protein LOC724390</fullName>
    </submittedName>
</protein>
<accession>A0A7M7FXR1</accession>
<accession>A0A8B6XC13</accession>
<dbReference type="KEGG" id="ame:724390"/>
<dbReference type="GeneID" id="724390"/>
<feature type="region of interest" description="Disordered" evidence="1">
    <location>
        <begin position="136"/>
        <end position="156"/>
    </location>
</feature>
<dbReference type="Proteomes" id="UP000005203">
    <property type="component" value="Linkage group LG6"/>
</dbReference>
<keyword evidence="3" id="KW-1185">Reference proteome</keyword>
<dbReference type="EnsemblMetazoa" id="XM_001120224">
    <property type="protein sequence ID" value="XP_001120224"/>
    <property type="gene ID" value="LOC724390"/>
</dbReference>
<proteinExistence type="predicted"/>
<dbReference type="RefSeq" id="XP_001120224.2">
    <property type="nucleotide sequence ID" value="XM_001120224.5"/>
</dbReference>
<evidence type="ECO:0000313" key="3">
    <source>
        <dbReference type="Proteomes" id="UP000005203"/>
    </source>
</evidence>
<feature type="region of interest" description="Disordered" evidence="1">
    <location>
        <begin position="184"/>
        <end position="211"/>
    </location>
</feature>
<feature type="compositionally biased region" description="Basic and acidic residues" evidence="1">
    <location>
        <begin position="202"/>
        <end position="211"/>
    </location>
</feature>
<organism evidence="2">
    <name type="scientific">Apis mellifera</name>
    <name type="common">Honeybee</name>
    <dbReference type="NCBI Taxonomy" id="7460"/>
    <lineage>
        <taxon>Eukaryota</taxon>
        <taxon>Metazoa</taxon>
        <taxon>Ecdysozoa</taxon>
        <taxon>Arthropoda</taxon>
        <taxon>Hexapoda</taxon>
        <taxon>Insecta</taxon>
        <taxon>Pterygota</taxon>
        <taxon>Neoptera</taxon>
        <taxon>Endopterygota</taxon>
        <taxon>Hymenoptera</taxon>
        <taxon>Apocrita</taxon>
        <taxon>Aculeata</taxon>
        <taxon>Apoidea</taxon>
        <taxon>Anthophila</taxon>
        <taxon>Apidae</taxon>
        <taxon>Apis</taxon>
    </lineage>
</organism>
<dbReference type="OMA" id="PIICSCC"/>
<feature type="region of interest" description="Disordered" evidence="1">
    <location>
        <begin position="405"/>
        <end position="431"/>
    </location>
</feature>
<feature type="region of interest" description="Disordered" evidence="1">
    <location>
        <begin position="44"/>
        <end position="74"/>
    </location>
</feature>
<evidence type="ECO:0000313" key="4">
    <source>
        <dbReference type="RefSeq" id="XP_001120224.2"/>
    </source>
</evidence>
<feature type="compositionally biased region" description="Polar residues" evidence="1">
    <location>
        <begin position="47"/>
        <end position="74"/>
    </location>
</feature>
<evidence type="ECO:0000256" key="1">
    <source>
        <dbReference type="SAM" id="MobiDB-lite"/>
    </source>
</evidence>
<evidence type="ECO:0000313" key="2">
    <source>
        <dbReference type="EnsemblMetazoa" id="XP_001120224"/>
    </source>
</evidence>
<reference evidence="4" key="2">
    <citation type="submission" date="2025-04" db="UniProtKB">
        <authorList>
            <consortium name="RefSeq"/>
        </authorList>
    </citation>
    <scope>IDENTIFICATION</scope>
    <source>
        <strain evidence="4">DH4</strain>
        <tissue evidence="4">Whole body</tissue>
    </source>
</reference>
<feature type="compositionally biased region" description="Polar residues" evidence="1">
    <location>
        <begin position="191"/>
        <end position="200"/>
    </location>
</feature>
<gene>
    <name evidence="2" type="primary">724390</name>
    <name evidence="4" type="synonym">LOC724390</name>
</gene>
<dbReference type="OrthoDB" id="7701610at2759"/>
<name>A0A7M7FXR1_APIME</name>
<dbReference type="AlphaFoldDB" id="A0A7M7FXR1"/>